<reference evidence="3 4" key="2">
    <citation type="submission" date="2023-12" db="EMBL/GenBank/DDBJ databases">
        <authorList>
            <consortium name="Cladostephus spongiosus"/>
            <person name="Lorente B."/>
            <person name="Cabral C."/>
            <person name="Frias J."/>
            <person name="Faria J."/>
            <person name="Toubarro D."/>
        </authorList>
    </citation>
    <scope>NUCLEOTIDE SEQUENCE [LARGE SCALE GENOMIC DNA]</scope>
    <source>
        <strain evidence="3 4">ZMCS4</strain>
    </source>
</reference>
<dbReference type="InterPro" id="IPR051311">
    <property type="entry name" value="DedA_domain"/>
</dbReference>
<dbReference type="Pfam" id="PF09335">
    <property type="entry name" value="VTT_dom"/>
    <property type="match status" value="1"/>
</dbReference>
<feature type="transmembrane region" description="Helical" evidence="1">
    <location>
        <begin position="20"/>
        <end position="43"/>
    </location>
</feature>
<protein>
    <submittedName>
        <fullName evidence="3">YqaA family protein</fullName>
    </submittedName>
</protein>
<feature type="transmembrane region" description="Helical" evidence="1">
    <location>
        <begin position="172"/>
        <end position="191"/>
    </location>
</feature>
<keyword evidence="1" id="KW-1133">Transmembrane helix</keyword>
<proteinExistence type="predicted"/>
<dbReference type="EMBL" id="JAYDYW010000007">
    <property type="protein sequence ID" value="MEE1674452.1"/>
    <property type="molecule type" value="Genomic_DNA"/>
</dbReference>
<feature type="transmembrane region" description="Helical" evidence="1">
    <location>
        <begin position="107"/>
        <end position="125"/>
    </location>
</feature>
<keyword evidence="1" id="KW-0472">Membrane</keyword>
<evidence type="ECO:0000256" key="1">
    <source>
        <dbReference type="SAM" id="Phobius"/>
    </source>
</evidence>
<gene>
    <name evidence="3" type="ORF">SNR37_003891</name>
</gene>
<name>A0ABU7G4W7_9ALTE</name>
<sequence>MKIFSALYDRVMTWSEHRHAVRYLSGMSFIESIFWPIPVDVMLAPMALSRPNKALRFAMLATIFSVLGAALGYALGQFFYEPLVEPFIQSVGYQHKMDVAFEWFEKWGVLVIFVASFTPVPYKVFTLTAGILNMAFIPFLLISLVGRGMRFYLVAGLMMWGGEKMEAQLRKYVEILGWLVVALAVVAYLLLR</sequence>
<evidence type="ECO:0000259" key="2">
    <source>
        <dbReference type="Pfam" id="PF09335"/>
    </source>
</evidence>
<evidence type="ECO:0000313" key="4">
    <source>
        <dbReference type="Proteomes" id="UP001310248"/>
    </source>
</evidence>
<feature type="transmembrane region" description="Helical" evidence="1">
    <location>
        <begin position="55"/>
        <end position="75"/>
    </location>
</feature>
<dbReference type="Proteomes" id="UP001310248">
    <property type="component" value="Unassembled WGS sequence"/>
</dbReference>
<dbReference type="PANTHER" id="PTHR42709">
    <property type="entry name" value="ALKALINE PHOSPHATASE LIKE PROTEIN"/>
    <property type="match status" value="1"/>
</dbReference>
<accession>A0ABU7G4W7</accession>
<keyword evidence="4" id="KW-1185">Reference proteome</keyword>
<evidence type="ECO:0000313" key="3">
    <source>
        <dbReference type="EMBL" id="MEE1674452.1"/>
    </source>
</evidence>
<comment type="caution">
    <text evidence="3">The sequence shown here is derived from an EMBL/GenBank/DDBJ whole genome shotgun (WGS) entry which is preliminary data.</text>
</comment>
<dbReference type="PANTHER" id="PTHR42709:SF11">
    <property type="entry name" value="DEDA FAMILY PROTEIN"/>
    <property type="match status" value="1"/>
</dbReference>
<dbReference type="RefSeq" id="WP_163131187.1">
    <property type="nucleotide sequence ID" value="NZ_JAYDYW010000007.1"/>
</dbReference>
<dbReference type="InterPro" id="IPR032816">
    <property type="entry name" value="VTT_dom"/>
</dbReference>
<reference evidence="4" key="1">
    <citation type="submission" date="2023-07" db="EMBL/GenBank/DDBJ databases">
        <title>Draft genome sequence of Agarivorans aestuarii strain ZMCS4, a CAZymes producing bacteria isolated from the marine brown algae Clodostephus spongiosus.</title>
        <authorList>
            <person name="Lorente B."/>
            <person name="Cabral C."/>
            <person name="Frias J."/>
            <person name="Faria J."/>
            <person name="Toubarro D."/>
        </authorList>
    </citation>
    <scope>NUCLEOTIDE SEQUENCE [LARGE SCALE GENOMIC DNA]</scope>
    <source>
        <strain evidence="4">ZMCS4</strain>
    </source>
</reference>
<organism evidence="3 4">
    <name type="scientific">Agarivorans aestuarii</name>
    <dbReference type="NCBI Taxonomy" id="1563703"/>
    <lineage>
        <taxon>Bacteria</taxon>
        <taxon>Pseudomonadati</taxon>
        <taxon>Pseudomonadota</taxon>
        <taxon>Gammaproteobacteria</taxon>
        <taxon>Alteromonadales</taxon>
        <taxon>Alteromonadaceae</taxon>
        <taxon>Agarivorans</taxon>
    </lineage>
</organism>
<keyword evidence="1" id="KW-0812">Transmembrane</keyword>
<feature type="domain" description="VTT" evidence="2">
    <location>
        <begin position="57"/>
        <end position="156"/>
    </location>
</feature>